<evidence type="ECO:0000313" key="3">
    <source>
        <dbReference type="Proteomes" id="UP000798808"/>
    </source>
</evidence>
<dbReference type="Gene3D" id="2.120.10.70">
    <property type="entry name" value="Fucose-specific lectin"/>
    <property type="match status" value="1"/>
</dbReference>
<keyword evidence="1" id="KW-1133">Transmembrane helix</keyword>
<keyword evidence="1" id="KW-0812">Transmembrane</keyword>
<evidence type="ECO:0000313" key="2">
    <source>
        <dbReference type="EMBL" id="MTI25814.1"/>
    </source>
</evidence>
<dbReference type="EMBL" id="SMLW01000543">
    <property type="protein sequence ID" value="MTI25814.1"/>
    <property type="molecule type" value="Genomic_DNA"/>
</dbReference>
<gene>
    <name evidence="2" type="ORF">E1163_12740</name>
</gene>
<reference evidence="2 3" key="1">
    <citation type="submission" date="2019-02" db="EMBL/GenBank/DDBJ databases">
        <authorList>
            <person name="Goldberg S.R."/>
            <person name="Haltli B.A."/>
            <person name="Correa H."/>
            <person name="Russell K.G."/>
        </authorList>
    </citation>
    <scope>NUCLEOTIDE SEQUENCE [LARGE SCALE GENOMIC DNA]</scope>
    <source>
        <strain evidence="2 3">JCM 16186</strain>
    </source>
</reference>
<organism evidence="2 3">
    <name type="scientific">Fulvivirga kasyanovii</name>
    <dbReference type="NCBI Taxonomy" id="396812"/>
    <lineage>
        <taxon>Bacteria</taxon>
        <taxon>Pseudomonadati</taxon>
        <taxon>Bacteroidota</taxon>
        <taxon>Cytophagia</taxon>
        <taxon>Cytophagales</taxon>
        <taxon>Fulvivirgaceae</taxon>
        <taxon>Fulvivirga</taxon>
    </lineage>
</organism>
<sequence>MTTPTTTRPGLSKAQAQTAIDYFKKIHPEEQQNISQHNDEILMHLQKGTMPDTGSPMLAIQYVVQPQPIETLELQQEGDDACTAQVIKVSMDTIMFLMSVLSISSACDKITKDCFGAMQGEEIMNEFQVSIRVLANASDDMSKARALFNMISLVWHTVGLAVYDSIKSNTPWYEWVIYGAFLAAQLAASFASGGLFLIGKIVLMLDNAAQLILDAVKLPGDCESTPQKTLPSSQISLSTSIPGGMSIMGDTSPAVAEFFNELYIFWNGSAGDGIWFTKFDGQEWSSQQSLVKACGGMSMMSKSSPSVTYYDEKLWVFWNGSAGDGMWFSTFDGVSWSAQQSVANLCGGMTMMGYSSPCAAQFNDKLYIFWNGAGNCIWFTTFDGQKWTSQQSVLSLIKDMGVMEQTSPAAIQYNGKLYLIWNGYGKDGLWFTVFDGQNWSAQSSISQLIGGMGVMDLTSPAVCIFNSALSVYWNGSANDGIWFTASDGSKWLSQGSILKLINGMGVMQNTSPASWVFKNKLYNLWTGSGNDGVWFATFPIGSMGTLELNQK</sequence>
<proteinExistence type="predicted"/>
<evidence type="ECO:0000256" key="1">
    <source>
        <dbReference type="SAM" id="Phobius"/>
    </source>
</evidence>
<feature type="transmembrane region" description="Helical" evidence="1">
    <location>
        <begin position="175"/>
        <end position="198"/>
    </location>
</feature>
<dbReference type="RefSeq" id="WP_155172290.1">
    <property type="nucleotide sequence ID" value="NZ_SMLW01000543.1"/>
</dbReference>
<name>A0ABW9RNV7_9BACT</name>
<protein>
    <submittedName>
        <fullName evidence="2">Uncharacterized protein</fullName>
    </submittedName>
</protein>
<keyword evidence="1" id="KW-0472">Membrane</keyword>
<dbReference type="Proteomes" id="UP000798808">
    <property type="component" value="Unassembled WGS sequence"/>
</dbReference>
<keyword evidence="3" id="KW-1185">Reference proteome</keyword>
<dbReference type="SUPFAM" id="SSF89372">
    <property type="entry name" value="Fucose-specific lectin"/>
    <property type="match status" value="1"/>
</dbReference>
<comment type="caution">
    <text evidence="2">The sequence shown here is derived from an EMBL/GenBank/DDBJ whole genome shotgun (WGS) entry which is preliminary data.</text>
</comment>
<accession>A0ABW9RNV7</accession>